<dbReference type="Pfam" id="PF13489">
    <property type="entry name" value="Methyltransf_23"/>
    <property type="match status" value="1"/>
</dbReference>
<dbReference type="Gene3D" id="3.40.50.150">
    <property type="entry name" value="Vaccinia Virus protein VP39"/>
    <property type="match status" value="1"/>
</dbReference>
<dbReference type="OrthoDB" id="2575094at2"/>
<dbReference type="InterPro" id="IPR029063">
    <property type="entry name" value="SAM-dependent_MTases_sf"/>
</dbReference>
<keyword evidence="2" id="KW-1185">Reference proteome</keyword>
<protein>
    <submittedName>
        <fullName evidence="1">Methyltransferase domain-containing protein</fullName>
    </submittedName>
</protein>
<dbReference type="CDD" id="cd02440">
    <property type="entry name" value="AdoMet_MTases"/>
    <property type="match status" value="1"/>
</dbReference>
<evidence type="ECO:0000313" key="1">
    <source>
        <dbReference type="EMBL" id="KAA8997920.1"/>
    </source>
</evidence>
<comment type="caution">
    <text evidence="1">The sequence shown here is derived from an EMBL/GenBank/DDBJ whole genome shotgun (WGS) entry which is preliminary data.</text>
</comment>
<sequence>MPNNDRVSERYYGQINSEDSHEATRSRIHWICAQASGSRVLDVGCSQGIASILLAREGFSVTGIDLDAASLRFARAELARESKPVRDQIAFQLASILDFEAGEHRFDTVILGEILEHFAHPGRLIARASGLLARGGKLIVTVPYGYHPYHDHKQTFYAGSLSRLLYPKFRECALEVRHKYLCYAGVKRGRPASPPAPGADRLRRWMELDEAEFLRIEQEQQRRMNQRKAALDRAAARLKQFEERGE</sequence>
<dbReference type="GO" id="GO:0032259">
    <property type="term" value="P:methylation"/>
    <property type="evidence" value="ECO:0007669"/>
    <property type="project" value="UniProtKB-KW"/>
</dbReference>
<keyword evidence="1" id="KW-0489">Methyltransferase</keyword>
<accession>A0A5J5FWC6</accession>
<organism evidence="1 2">
    <name type="scientific">Paenibacillus spiritus</name>
    <dbReference type="NCBI Taxonomy" id="2496557"/>
    <lineage>
        <taxon>Bacteria</taxon>
        <taxon>Bacillati</taxon>
        <taxon>Bacillota</taxon>
        <taxon>Bacilli</taxon>
        <taxon>Bacillales</taxon>
        <taxon>Paenibacillaceae</taxon>
        <taxon>Paenibacillus</taxon>
    </lineage>
</organism>
<dbReference type="SUPFAM" id="SSF53335">
    <property type="entry name" value="S-adenosyl-L-methionine-dependent methyltransferases"/>
    <property type="match status" value="1"/>
</dbReference>
<proteinExistence type="predicted"/>
<gene>
    <name evidence="1" type="ORF">F4V43_16825</name>
</gene>
<name>A0A5J5FWC6_9BACL</name>
<dbReference type="PANTHER" id="PTHR43464">
    <property type="entry name" value="METHYLTRANSFERASE"/>
    <property type="match status" value="1"/>
</dbReference>
<dbReference type="EMBL" id="VYKK01000028">
    <property type="protein sequence ID" value="KAA8997920.1"/>
    <property type="molecule type" value="Genomic_DNA"/>
</dbReference>
<evidence type="ECO:0000313" key="2">
    <source>
        <dbReference type="Proteomes" id="UP000367750"/>
    </source>
</evidence>
<dbReference type="RefSeq" id="WP_150459420.1">
    <property type="nucleotide sequence ID" value="NZ_VYKK01000028.1"/>
</dbReference>
<reference evidence="1 2" key="1">
    <citation type="submission" date="2019-09" db="EMBL/GenBank/DDBJ databases">
        <title>Bacillus ochoae sp. nov., Paenibacillus whitsoniae sp. nov., Paenibacillus spiritus sp. nov. Isolated from the Mars Exploration Rover during spacecraft assembly.</title>
        <authorList>
            <person name="Seuylemezian A."/>
            <person name="Vaishampayan P."/>
        </authorList>
    </citation>
    <scope>NUCLEOTIDE SEQUENCE [LARGE SCALE GENOMIC DNA]</scope>
    <source>
        <strain evidence="1 2">MER_111</strain>
    </source>
</reference>
<dbReference type="Proteomes" id="UP000367750">
    <property type="component" value="Unassembled WGS sequence"/>
</dbReference>
<dbReference type="GO" id="GO:0008168">
    <property type="term" value="F:methyltransferase activity"/>
    <property type="evidence" value="ECO:0007669"/>
    <property type="project" value="UniProtKB-KW"/>
</dbReference>
<dbReference type="AlphaFoldDB" id="A0A5J5FWC6"/>
<keyword evidence="1" id="KW-0808">Transferase</keyword>